<comment type="caution">
    <text evidence="4">The sequence shown here is derived from an EMBL/GenBank/DDBJ whole genome shotgun (WGS) entry which is preliminary data.</text>
</comment>
<sequence>MKLSSLALSTLAVEVSSLSSIRTSTSRQHGQMMKMRYRSKRMQQNEKDKSKCEICPEPELDLDMDRREATFAMIGQLLATTATVGALTASPEEASAVFGADANLEFPNMLEGMNNRVNKQCLVESLGNRECLAYLDESKKIYQGADASMLIERLEKASVALADIPSLASEKKWSKVIGILTGPMGTLGQTMDKLSKISENEEQLCSLEKQVKSDLYAIAAAADKKSVDQVLKLHEKATKDLVAYAKALN</sequence>
<keyword evidence="3" id="KW-0472">Membrane</keyword>
<dbReference type="Pfam" id="PF05757">
    <property type="entry name" value="PsbQ"/>
    <property type="match status" value="1"/>
</dbReference>
<dbReference type="InterPro" id="IPR008797">
    <property type="entry name" value="PSII_PsbQ"/>
</dbReference>
<keyword evidence="5" id="KW-1185">Reference proteome</keyword>
<dbReference type="GO" id="GO:0005509">
    <property type="term" value="F:calcium ion binding"/>
    <property type="evidence" value="ECO:0007669"/>
    <property type="project" value="InterPro"/>
</dbReference>
<dbReference type="SUPFAM" id="SSF101112">
    <property type="entry name" value="Oxygen-evolving enhancer protein 3"/>
    <property type="match status" value="1"/>
</dbReference>
<proteinExistence type="predicted"/>
<evidence type="ECO:0000313" key="4">
    <source>
        <dbReference type="EMBL" id="GFH54889.1"/>
    </source>
</evidence>
<dbReference type="InterPro" id="IPR023222">
    <property type="entry name" value="PsbQ-like_dom_sf"/>
</dbReference>
<keyword evidence="2" id="KW-0793">Thylakoid</keyword>
<dbReference type="Proteomes" id="UP001054902">
    <property type="component" value="Unassembled WGS sequence"/>
</dbReference>
<dbReference type="AlphaFoldDB" id="A0AAD3H9H2"/>
<dbReference type="GO" id="GO:0009523">
    <property type="term" value="C:photosystem II"/>
    <property type="evidence" value="ECO:0007669"/>
    <property type="project" value="InterPro"/>
</dbReference>
<evidence type="ECO:0000256" key="2">
    <source>
        <dbReference type="ARBA" id="ARBA00023078"/>
    </source>
</evidence>
<dbReference type="Gene3D" id="1.20.120.290">
    <property type="entry name" value="Oxygen-evolving enhancer protein 3 (PsbQ), four-helix up-down bundle"/>
    <property type="match status" value="1"/>
</dbReference>
<evidence type="ECO:0000256" key="1">
    <source>
        <dbReference type="ARBA" id="ARBA00004370"/>
    </source>
</evidence>
<organism evidence="4 5">
    <name type="scientific">Chaetoceros tenuissimus</name>
    <dbReference type="NCBI Taxonomy" id="426638"/>
    <lineage>
        <taxon>Eukaryota</taxon>
        <taxon>Sar</taxon>
        <taxon>Stramenopiles</taxon>
        <taxon>Ochrophyta</taxon>
        <taxon>Bacillariophyta</taxon>
        <taxon>Coscinodiscophyceae</taxon>
        <taxon>Chaetocerotophycidae</taxon>
        <taxon>Chaetocerotales</taxon>
        <taxon>Chaetocerotaceae</taxon>
        <taxon>Chaetoceros</taxon>
    </lineage>
</organism>
<gene>
    <name evidence="4" type="ORF">CTEN210_11365</name>
</gene>
<dbReference type="GO" id="GO:0019898">
    <property type="term" value="C:extrinsic component of membrane"/>
    <property type="evidence" value="ECO:0007669"/>
    <property type="project" value="InterPro"/>
</dbReference>
<accession>A0AAD3H9H2</accession>
<comment type="subcellular location">
    <subcellularLocation>
        <location evidence="1">Membrane</location>
    </subcellularLocation>
</comment>
<protein>
    <submittedName>
        <fullName evidence="4">Uncharacterized protein</fullName>
    </submittedName>
</protein>
<dbReference type="EMBL" id="BLLK01000047">
    <property type="protein sequence ID" value="GFH54889.1"/>
    <property type="molecule type" value="Genomic_DNA"/>
</dbReference>
<reference evidence="4 5" key="1">
    <citation type="journal article" date="2021" name="Sci. Rep.">
        <title>The genome of the diatom Chaetoceros tenuissimus carries an ancient integrated fragment of an extant virus.</title>
        <authorList>
            <person name="Hongo Y."/>
            <person name="Kimura K."/>
            <person name="Takaki Y."/>
            <person name="Yoshida Y."/>
            <person name="Baba S."/>
            <person name="Kobayashi G."/>
            <person name="Nagasaki K."/>
            <person name="Hano T."/>
            <person name="Tomaru Y."/>
        </authorList>
    </citation>
    <scope>NUCLEOTIDE SEQUENCE [LARGE SCALE GENOMIC DNA]</scope>
    <source>
        <strain evidence="4 5">NIES-3715</strain>
    </source>
</reference>
<dbReference type="GO" id="GO:0015979">
    <property type="term" value="P:photosynthesis"/>
    <property type="evidence" value="ECO:0007669"/>
    <property type="project" value="InterPro"/>
</dbReference>
<evidence type="ECO:0000256" key="3">
    <source>
        <dbReference type="ARBA" id="ARBA00023136"/>
    </source>
</evidence>
<evidence type="ECO:0000313" key="5">
    <source>
        <dbReference type="Proteomes" id="UP001054902"/>
    </source>
</evidence>
<name>A0AAD3H9H2_9STRA</name>